<evidence type="ECO:0000259" key="5">
    <source>
        <dbReference type="SMART" id="SM00827"/>
    </source>
</evidence>
<dbReference type="PANTHER" id="PTHR43775">
    <property type="entry name" value="FATTY ACID SYNTHASE"/>
    <property type="match status" value="1"/>
</dbReference>
<dbReference type="Pfam" id="PF00698">
    <property type="entry name" value="Acyl_transf_1"/>
    <property type="match status" value="1"/>
</dbReference>
<gene>
    <name evidence="6" type="ORF">F0Q45_25985</name>
</gene>
<sequence>PVSASSEEALRQTAARLAGWIDAQGPELMAADLAYTLARRRGHRAVRAAVLASTADELCGALLAVASNEGPYPPAVGQDDRGPVWVFSGQGSQWAKMGAELLANEPVFAATVAAIEPLIAAESGFSVSEAMTAPEVVTGIDRVQPTLFAMQVALAATMKSYGVAPGAVIGHSLGESAAAVVAGALSLEDGVRVICRRSKLMTRIAGSGTMASVELPAQQVLSELMGRGITDAVVAVVASPQSTVIGGATQTVRDLVAAWEAREVMAREVAVDVASHSPQVEPILDDLTEALADITPLTPQIPYYTATSFDPREEPYCDAYYWADNLRHTVRFAAAVQAALEDGFRVFTELSPHPLLTHPVDQIARSLDIPVAALAGMRREQPLPHGLRELLGDLYAAGAAVDFSALYPSGRLLDAPLPTWSHRRLLLDDSKDRLAHASTVAVHPLLGSHVQLPEEP</sequence>
<protein>
    <submittedName>
        <fullName evidence="6">Type I polyketide synthase</fullName>
    </submittedName>
</protein>
<evidence type="ECO:0000256" key="4">
    <source>
        <dbReference type="ARBA" id="ARBA00023268"/>
    </source>
</evidence>
<dbReference type="SUPFAM" id="SSF52151">
    <property type="entry name" value="FabD/lysophospholipase-like"/>
    <property type="match status" value="1"/>
</dbReference>
<evidence type="ECO:0000313" key="6">
    <source>
        <dbReference type="EMBL" id="KAA1242930.1"/>
    </source>
</evidence>
<dbReference type="SUPFAM" id="SSF55048">
    <property type="entry name" value="Probable ACP-binding domain of malonyl-CoA ACP transacylase"/>
    <property type="match status" value="1"/>
</dbReference>
<evidence type="ECO:0000256" key="2">
    <source>
        <dbReference type="ARBA" id="ARBA00022553"/>
    </source>
</evidence>
<dbReference type="SMART" id="SM00827">
    <property type="entry name" value="PKS_AT"/>
    <property type="match status" value="1"/>
</dbReference>
<feature type="domain" description="Malonyl-CoA:ACP transacylase (MAT)" evidence="5">
    <location>
        <begin position="86"/>
        <end position="381"/>
    </location>
</feature>
<accession>A0A5B1B5M3</accession>
<dbReference type="AlphaFoldDB" id="A0A5B1B5M3"/>
<dbReference type="GO" id="GO:0071770">
    <property type="term" value="P:DIM/DIP cell wall layer assembly"/>
    <property type="evidence" value="ECO:0007669"/>
    <property type="project" value="TreeGrafter"/>
</dbReference>
<evidence type="ECO:0000256" key="3">
    <source>
        <dbReference type="ARBA" id="ARBA00022679"/>
    </source>
</evidence>
<dbReference type="Pfam" id="PF22621">
    <property type="entry name" value="CurL-like_PKS_C"/>
    <property type="match status" value="1"/>
</dbReference>
<keyword evidence="4" id="KW-0511">Multifunctional enzyme</keyword>
<dbReference type="GO" id="GO:0004312">
    <property type="term" value="F:fatty acid synthase activity"/>
    <property type="evidence" value="ECO:0007669"/>
    <property type="project" value="TreeGrafter"/>
</dbReference>
<keyword evidence="1" id="KW-0596">Phosphopantetheine</keyword>
<dbReference type="InterPro" id="IPR014043">
    <property type="entry name" value="Acyl_transferase_dom"/>
</dbReference>
<dbReference type="GO" id="GO:0005886">
    <property type="term" value="C:plasma membrane"/>
    <property type="evidence" value="ECO:0007669"/>
    <property type="project" value="TreeGrafter"/>
</dbReference>
<dbReference type="Proteomes" id="UP000324701">
    <property type="component" value="Unassembled WGS sequence"/>
</dbReference>
<feature type="non-terminal residue" evidence="6">
    <location>
        <position position="1"/>
    </location>
</feature>
<evidence type="ECO:0000256" key="1">
    <source>
        <dbReference type="ARBA" id="ARBA00022450"/>
    </source>
</evidence>
<dbReference type="EMBL" id="VTZN01000388">
    <property type="protein sequence ID" value="KAA1242930.1"/>
    <property type="molecule type" value="Genomic_DNA"/>
</dbReference>
<dbReference type="InterPro" id="IPR016036">
    <property type="entry name" value="Malonyl_transacylase_ACP-bd"/>
</dbReference>
<name>A0A5B1B5M3_MYCSI</name>
<dbReference type="RefSeq" id="WP_149656591.1">
    <property type="nucleotide sequence ID" value="NZ_VTZN01000388.1"/>
</dbReference>
<reference evidence="6 7" key="1">
    <citation type="submission" date="2019-09" db="EMBL/GenBank/DDBJ databases">
        <title>Report of infection by Mycobacterium simiae a patient suffering from pulmonary tuberculosis.</title>
        <authorList>
            <person name="Mohanty P.S."/>
            <person name="Bansal A.K."/>
            <person name="Singh H."/>
            <person name="Sharma S."/>
            <person name="Patil S.A."/>
            <person name="Upadhaya P."/>
            <person name="Singh P.K."/>
            <person name="Kumar D."/>
            <person name="Kumar S."/>
            <person name="Singh R.K."/>
            <person name="Chaudhary B."/>
        </authorList>
    </citation>
    <scope>NUCLEOTIDE SEQUENCE [LARGE SCALE GENOMIC DNA]</scope>
    <source>
        <strain evidence="6 7">JAL-560-SIM</strain>
    </source>
</reference>
<dbReference type="Gene3D" id="3.30.70.250">
    <property type="entry name" value="Malonyl-CoA ACP transacylase, ACP-binding"/>
    <property type="match status" value="1"/>
</dbReference>
<dbReference type="InterPro" id="IPR016035">
    <property type="entry name" value="Acyl_Trfase/lysoPLipase"/>
</dbReference>
<dbReference type="GO" id="GO:0006633">
    <property type="term" value="P:fatty acid biosynthetic process"/>
    <property type="evidence" value="ECO:0007669"/>
    <property type="project" value="TreeGrafter"/>
</dbReference>
<dbReference type="FunFam" id="3.30.70.250:FF:000003">
    <property type="entry name" value="Polyketide beta-ketoacyl synthase Pks3"/>
    <property type="match status" value="1"/>
</dbReference>
<dbReference type="OrthoDB" id="9778690at2"/>
<organism evidence="6 7">
    <name type="scientific">Mycobacterium simiae</name>
    <name type="common">Mycobacterium habana</name>
    <dbReference type="NCBI Taxonomy" id="1784"/>
    <lineage>
        <taxon>Bacteria</taxon>
        <taxon>Bacillati</taxon>
        <taxon>Actinomycetota</taxon>
        <taxon>Actinomycetes</taxon>
        <taxon>Mycobacteriales</taxon>
        <taxon>Mycobacteriaceae</taxon>
        <taxon>Mycobacterium</taxon>
        <taxon>Mycobacterium simiae complex</taxon>
    </lineage>
</organism>
<dbReference type="GO" id="GO:0005737">
    <property type="term" value="C:cytoplasm"/>
    <property type="evidence" value="ECO:0007669"/>
    <property type="project" value="TreeGrafter"/>
</dbReference>
<proteinExistence type="predicted"/>
<feature type="non-terminal residue" evidence="6">
    <location>
        <position position="456"/>
    </location>
</feature>
<dbReference type="Gene3D" id="3.40.366.10">
    <property type="entry name" value="Malonyl-Coenzyme A Acyl Carrier Protein, domain 2"/>
    <property type="match status" value="1"/>
</dbReference>
<comment type="caution">
    <text evidence="6">The sequence shown here is derived from an EMBL/GenBank/DDBJ whole genome shotgun (WGS) entry which is preliminary data.</text>
</comment>
<evidence type="ECO:0000313" key="7">
    <source>
        <dbReference type="Proteomes" id="UP000324701"/>
    </source>
</evidence>
<dbReference type="InterPro" id="IPR001227">
    <property type="entry name" value="Ac_transferase_dom_sf"/>
</dbReference>
<dbReference type="PANTHER" id="PTHR43775:SF37">
    <property type="entry name" value="SI:DKEY-61P9.11"/>
    <property type="match status" value="1"/>
</dbReference>
<dbReference type="InterPro" id="IPR050091">
    <property type="entry name" value="PKS_NRPS_Biosynth_Enz"/>
</dbReference>
<keyword evidence="7" id="KW-1185">Reference proteome</keyword>
<keyword evidence="2" id="KW-0597">Phosphoprotein</keyword>
<keyword evidence="3" id="KW-0808">Transferase</keyword>